<dbReference type="EnsemblPlants" id="Pp3c24_18870V3.3">
    <property type="protein sequence ID" value="Pp3c24_18870V3.3"/>
    <property type="gene ID" value="Pp3c24_18870"/>
</dbReference>
<comment type="function">
    <text evidence="7">May participate in a complex which severs microtubules in an ATP-dependent manner. Microtubule severing may promote rapid reorganization of cellular microtubule arrays.</text>
</comment>
<dbReference type="GO" id="GO:0008352">
    <property type="term" value="C:katanin complex"/>
    <property type="evidence" value="ECO:0000318"/>
    <property type="project" value="GO_Central"/>
</dbReference>
<feature type="compositionally biased region" description="Low complexity" evidence="9">
    <location>
        <begin position="381"/>
        <end position="390"/>
    </location>
</feature>
<dbReference type="GO" id="GO:0051510">
    <property type="term" value="P:regulation of unidimensional cell growth"/>
    <property type="evidence" value="ECO:0007669"/>
    <property type="project" value="UniProtKB-ARBA"/>
</dbReference>
<protein>
    <recommendedName>
        <fullName evidence="7">Katanin p80 WD40 repeat-containing subunit B1 homolog</fullName>
    </recommendedName>
</protein>
<dbReference type="InterPro" id="IPR028021">
    <property type="entry name" value="Katanin_C-terminal"/>
</dbReference>
<dbReference type="Gramene" id="Pp3c24_18870V3.3">
    <property type="protein sequence ID" value="Pp3c24_18870V3.3"/>
    <property type="gene ID" value="Pp3c24_18870"/>
</dbReference>
<reference evidence="12" key="3">
    <citation type="submission" date="2020-12" db="UniProtKB">
        <authorList>
            <consortium name="EnsemblPlants"/>
        </authorList>
    </citation>
    <scope>IDENTIFICATION</scope>
</reference>
<dbReference type="RefSeq" id="XP_024364552.1">
    <property type="nucleotide sequence ID" value="XM_024508784.2"/>
</dbReference>
<proteinExistence type="inferred from homology"/>
<sequence length="845" mass="91685">MKRAYKLQEFVAHSSNVNCLKIGKKSSRVLVTGGEDHKVNMWAIGKPNAILSLAGHTSAVESVAFDASEVVVVAGAASGTIKLWDLEEAKIVRTLTGHRSNCISVDFHPFGEFFASGSLDTNLKIWDIRRKGCIHTYKGHTRGINSIKFSPDGRWVVSGGEDNVVKLWDLTAGKLMHDFKYHEGQVQCLDFHPHEFLLATGSADRTVKFFDLETFELIGSAGPDSAGVRAMVFNPDGRTVLTAMQDSLKVFSWEPLRCHDMVDVGWHKLADLSIHEGKLLGCSFNQSCVGVWVVDLQRVAPYQVGNPGWKDGTSVGNKIGNNVNQASQEVTPTSHSKTDSSTNLPHMMDMAMRNVKITPPKDAESSNSQPIQSAPNSGRRPASVLTTAPSTPAPTLPSRRGSLATPKLGTPSGSSFRLSSRSDVHVGGTPRPSTAPDSDHGLDDTRTTSTTGVVTMPASKSYDSERDSVRRGGGGGGGNIDTFRIDPIPHVSRSSSTKESFRSSDSSGHGLTSQYASKPSLHPHLGTKEEDATLNWNSARSYSSRSASFGVPLDNSLGRSHSFSDDSSRSQGIKNAMGAEPSTTGRVETGTTKALLAQWERKEKSRLLEKSTLVEKPVVVEKSLSQPRSYVVEKSSSNEVQSGGGAVKTLGLDINSFVPKGSSFQSEYTKSAKQDTEIIEELLLQHHTMASIMQSRLTNMQVIRRFWSKNDMKGAIEAMKKMADQSVLVEVLSAFMEKADLLTLEICYMLIPLLNGLLSSDNDRFLMTALELLGKLVATFGPIIHATRTSASSIGVDLQAEQRLDRCNMCYHELQAVGHSLLPLMRKGGDLTKAAKNLQEALGRV</sequence>
<evidence type="ECO:0000256" key="2">
    <source>
        <dbReference type="ARBA" id="ARBA00022490"/>
    </source>
</evidence>
<dbReference type="PROSITE" id="PS50294">
    <property type="entry name" value="WD_REPEATS_REGION"/>
    <property type="match status" value="5"/>
</dbReference>
<feature type="compositionally biased region" description="Basic and acidic residues" evidence="9">
    <location>
        <begin position="437"/>
        <end position="446"/>
    </location>
</feature>
<evidence type="ECO:0000313" key="13">
    <source>
        <dbReference type="Proteomes" id="UP000006727"/>
    </source>
</evidence>
<dbReference type="PROSITE" id="PS00678">
    <property type="entry name" value="WD_REPEATS_1"/>
    <property type="match status" value="1"/>
</dbReference>
<evidence type="ECO:0000313" key="11">
    <source>
        <dbReference type="EMBL" id="PNR28663.1"/>
    </source>
</evidence>
<feature type="repeat" description="WD" evidence="8">
    <location>
        <begin position="95"/>
        <end position="136"/>
    </location>
</feature>
<dbReference type="RefSeq" id="XP_024364551.1">
    <property type="nucleotide sequence ID" value="XM_024508783.2"/>
</dbReference>
<feature type="compositionally biased region" description="Polar residues" evidence="9">
    <location>
        <begin position="581"/>
        <end position="590"/>
    </location>
</feature>
<dbReference type="AlphaFoldDB" id="A0A2K1IHA9"/>
<feature type="repeat" description="WD" evidence="8">
    <location>
        <begin position="179"/>
        <end position="220"/>
    </location>
</feature>
<feature type="compositionally biased region" description="Low complexity" evidence="9">
    <location>
        <begin position="412"/>
        <end position="421"/>
    </location>
</feature>
<dbReference type="GO" id="GO:0007019">
    <property type="term" value="P:microtubule depolymerization"/>
    <property type="evidence" value="ECO:0000318"/>
    <property type="project" value="GO_Central"/>
</dbReference>
<dbReference type="GO" id="GO:0008017">
    <property type="term" value="F:microtubule binding"/>
    <property type="evidence" value="ECO:0007669"/>
    <property type="project" value="UniProtKB-UniRule"/>
</dbReference>
<dbReference type="InterPro" id="IPR036322">
    <property type="entry name" value="WD40_repeat_dom_sf"/>
</dbReference>
<dbReference type="InterPro" id="IPR001680">
    <property type="entry name" value="WD40_rpt"/>
</dbReference>
<feature type="region of interest" description="Disordered" evidence="9">
    <location>
        <begin position="559"/>
        <end position="590"/>
    </location>
</feature>
<keyword evidence="6 7" id="KW-0206">Cytoskeleton</keyword>
<feature type="repeat" description="WD" evidence="8">
    <location>
        <begin position="10"/>
        <end position="52"/>
    </location>
</feature>
<dbReference type="GO" id="GO:0005874">
    <property type="term" value="C:microtubule"/>
    <property type="evidence" value="ECO:0007669"/>
    <property type="project" value="UniProtKB-KW"/>
</dbReference>
<dbReference type="RefSeq" id="XP_024364553.1">
    <property type="nucleotide sequence ID" value="XM_024508785.2"/>
</dbReference>
<dbReference type="EnsemblPlants" id="Pp3c24_18870V3.2">
    <property type="protein sequence ID" value="Pp3c24_18870V3.2"/>
    <property type="gene ID" value="Pp3c24_18870"/>
</dbReference>
<dbReference type="InterPro" id="IPR019775">
    <property type="entry name" value="WD40_repeat_CS"/>
</dbReference>
<evidence type="ECO:0000259" key="10">
    <source>
        <dbReference type="Pfam" id="PF13925"/>
    </source>
</evidence>
<evidence type="ECO:0000256" key="1">
    <source>
        <dbReference type="ARBA" id="ARBA00004245"/>
    </source>
</evidence>
<dbReference type="FunFam" id="2.130.10.10:FF:000626">
    <property type="entry name" value="Katanin p80 WD40 repeat-containing subunit B1 homolog"/>
    <property type="match status" value="1"/>
</dbReference>
<evidence type="ECO:0000256" key="9">
    <source>
        <dbReference type="SAM" id="MobiDB-lite"/>
    </source>
</evidence>
<feature type="compositionally biased region" description="Polar residues" evidence="9">
    <location>
        <begin position="365"/>
        <end position="376"/>
    </location>
</feature>
<dbReference type="FunCoup" id="A0A2K1IHA9">
    <property type="interactions" value="1367"/>
</dbReference>
<dbReference type="OrthoDB" id="538223at2759"/>
<dbReference type="GO" id="GO:0051013">
    <property type="term" value="P:microtubule severing"/>
    <property type="evidence" value="ECO:0007669"/>
    <property type="project" value="UniProtKB-UniRule"/>
</dbReference>
<dbReference type="EnsemblPlants" id="Pp3c24_18870V3.1">
    <property type="protein sequence ID" value="Pp3c24_18870V3.1"/>
    <property type="gene ID" value="Pp3c24_18870"/>
</dbReference>
<gene>
    <name evidence="12" type="primary">LOC112276949</name>
    <name evidence="11" type="ORF">PHYPA_029256</name>
</gene>
<feature type="repeat" description="WD" evidence="8">
    <location>
        <begin position="137"/>
        <end position="178"/>
    </location>
</feature>
<keyword evidence="3 8" id="KW-0853">WD repeat</keyword>
<feature type="region of interest" description="Disordered" evidence="9">
    <location>
        <begin position="358"/>
        <end position="526"/>
    </location>
</feature>
<dbReference type="PaxDb" id="3218-PP1S101_210V6.1"/>
<dbReference type="Pfam" id="PF13925">
    <property type="entry name" value="Katanin_con80"/>
    <property type="match status" value="1"/>
</dbReference>
<keyword evidence="4 7" id="KW-0493">Microtubule</keyword>
<comment type="subcellular location">
    <subcellularLocation>
        <location evidence="1 7">Cytoplasm</location>
        <location evidence="1 7">Cytoskeleton</location>
    </subcellularLocation>
</comment>
<dbReference type="EMBL" id="ABEU02000024">
    <property type="protein sequence ID" value="PNR28663.1"/>
    <property type="molecule type" value="Genomic_DNA"/>
</dbReference>
<dbReference type="InterPro" id="IPR020472">
    <property type="entry name" value="WD40_PAC1"/>
</dbReference>
<evidence type="ECO:0000256" key="7">
    <source>
        <dbReference type="HAMAP-Rule" id="MF_03022"/>
    </source>
</evidence>
<feature type="compositionally biased region" description="Low complexity" evidence="9">
    <location>
        <begin position="492"/>
        <end position="507"/>
    </location>
</feature>
<feature type="repeat" description="WD" evidence="8">
    <location>
        <begin position="53"/>
        <end position="94"/>
    </location>
</feature>
<evidence type="ECO:0000256" key="4">
    <source>
        <dbReference type="ARBA" id="ARBA00022701"/>
    </source>
</evidence>
<reference evidence="11 13" key="2">
    <citation type="journal article" date="2018" name="Plant J.">
        <title>The Physcomitrella patens chromosome-scale assembly reveals moss genome structure and evolution.</title>
        <authorList>
            <person name="Lang D."/>
            <person name="Ullrich K.K."/>
            <person name="Murat F."/>
            <person name="Fuchs J."/>
            <person name="Jenkins J."/>
            <person name="Haas F.B."/>
            <person name="Piednoel M."/>
            <person name="Gundlach H."/>
            <person name="Van Bel M."/>
            <person name="Meyberg R."/>
            <person name="Vives C."/>
            <person name="Morata J."/>
            <person name="Symeonidi A."/>
            <person name="Hiss M."/>
            <person name="Muchero W."/>
            <person name="Kamisugi Y."/>
            <person name="Saleh O."/>
            <person name="Blanc G."/>
            <person name="Decker E.L."/>
            <person name="van Gessel N."/>
            <person name="Grimwood J."/>
            <person name="Hayes R.D."/>
            <person name="Graham S.W."/>
            <person name="Gunter L.E."/>
            <person name="McDaniel S.F."/>
            <person name="Hoernstein S.N.W."/>
            <person name="Larsson A."/>
            <person name="Li F.W."/>
            <person name="Perroud P.F."/>
            <person name="Phillips J."/>
            <person name="Ranjan P."/>
            <person name="Rokshar D.S."/>
            <person name="Rothfels C.J."/>
            <person name="Schneider L."/>
            <person name="Shu S."/>
            <person name="Stevenson D.W."/>
            <person name="Thummler F."/>
            <person name="Tillich M."/>
            <person name="Villarreal Aguilar J.C."/>
            <person name="Widiez T."/>
            <person name="Wong G.K."/>
            <person name="Wymore A."/>
            <person name="Zhang Y."/>
            <person name="Zimmer A.D."/>
            <person name="Quatrano R.S."/>
            <person name="Mayer K.F.X."/>
            <person name="Goodstein D."/>
            <person name="Casacuberta J.M."/>
            <person name="Vandepoele K."/>
            <person name="Reski R."/>
            <person name="Cuming A.C."/>
            <person name="Tuskan G.A."/>
            <person name="Maumus F."/>
            <person name="Salse J."/>
            <person name="Schmutz J."/>
            <person name="Rensing S.A."/>
        </authorList>
    </citation>
    <scope>NUCLEOTIDE SEQUENCE [LARGE SCALE GENOMIC DNA]</scope>
    <source>
        <strain evidence="12 13">cv. Gransden 2004</strain>
    </source>
</reference>
<reference evidence="11 13" key="1">
    <citation type="journal article" date="2008" name="Science">
        <title>The Physcomitrella genome reveals evolutionary insights into the conquest of land by plants.</title>
        <authorList>
            <person name="Rensing S."/>
            <person name="Lang D."/>
            <person name="Zimmer A."/>
            <person name="Terry A."/>
            <person name="Salamov A."/>
            <person name="Shapiro H."/>
            <person name="Nishiyama T."/>
            <person name="Perroud P.-F."/>
            <person name="Lindquist E."/>
            <person name="Kamisugi Y."/>
            <person name="Tanahashi T."/>
            <person name="Sakakibara K."/>
            <person name="Fujita T."/>
            <person name="Oishi K."/>
            <person name="Shin-I T."/>
            <person name="Kuroki Y."/>
            <person name="Toyoda A."/>
            <person name="Suzuki Y."/>
            <person name="Hashimoto A."/>
            <person name="Yamaguchi K."/>
            <person name="Sugano A."/>
            <person name="Kohara Y."/>
            <person name="Fujiyama A."/>
            <person name="Anterola A."/>
            <person name="Aoki S."/>
            <person name="Ashton N."/>
            <person name="Barbazuk W.B."/>
            <person name="Barker E."/>
            <person name="Bennetzen J."/>
            <person name="Bezanilla M."/>
            <person name="Blankenship R."/>
            <person name="Cho S.H."/>
            <person name="Dutcher S."/>
            <person name="Estelle M."/>
            <person name="Fawcett J.A."/>
            <person name="Gundlach H."/>
            <person name="Hanada K."/>
            <person name="Heyl A."/>
            <person name="Hicks K.A."/>
            <person name="Hugh J."/>
            <person name="Lohr M."/>
            <person name="Mayer K."/>
            <person name="Melkozernov A."/>
            <person name="Murata T."/>
            <person name="Nelson D."/>
            <person name="Pils B."/>
            <person name="Prigge M."/>
            <person name="Reiss B."/>
            <person name="Renner T."/>
            <person name="Rombauts S."/>
            <person name="Rushton P."/>
            <person name="Sanderfoot A."/>
            <person name="Schween G."/>
            <person name="Shiu S.-H."/>
            <person name="Stueber K."/>
            <person name="Theodoulou F.L."/>
            <person name="Tu H."/>
            <person name="Van de Peer Y."/>
            <person name="Verrier P.J."/>
            <person name="Waters E."/>
            <person name="Wood A."/>
            <person name="Yang L."/>
            <person name="Cove D."/>
            <person name="Cuming A."/>
            <person name="Hasebe M."/>
            <person name="Lucas S."/>
            <person name="Mishler D.B."/>
            <person name="Reski R."/>
            <person name="Grigoriev I."/>
            <person name="Quatrano R.S."/>
            <person name="Boore J.L."/>
        </authorList>
    </citation>
    <scope>NUCLEOTIDE SEQUENCE [LARGE SCALE GENOMIC DNA]</scope>
    <source>
        <strain evidence="12 13">cv. Gransden 2004</strain>
    </source>
</reference>
<dbReference type="RefSeq" id="XP_073387189.1">
    <property type="nucleotide sequence ID" value="XM_073531088.1"/>
</dbReference>
<dbReference type="GO" id="GO:0005737">
    <property type="term" value="C:cytoplasm"/>
    <property type="evidence" value="ECO:0007669"/>
    <property type="project" value="UniProtKB-UniRule"/>
</dbReference>
<evidence type="ECO:0000256" key="3">
    <source>
        <dbReference type="ARBA" id="ARBA00022574"/>
    </source>
</evidence>
<accession>A0A2K1IHA9</accession>
<comment type="similarity">
    <text evidence="7">Belongs to the WD repeat KATNB1 family.</text>
</comment>
<keyword evidence="5" id="KW-0677">Repeat</keyword>
<evidence type="ECO:0000256" key="6">
    <source>
        <dbReference type="ARBA" id="ARBA00023212"/>
    </source>
</evidence>
<dbReference type="Pfam" id="PF00400">
    <property type="entry name" value="WD40"/>
    <property type="match status" value="5"/>
</dbReference>
<dbReference type="STRING" id="3218.A0A2K1IHA9"/>
<dbReference type="PANTHER" id="PTHR19845">
    <property type="entry name" value="KATANIN P80 SUBUNIT"/>
    <property type="match status" value="1"/>
</dbReference>
<keyword evidence="2 7" id="KW-0963">Cytoplasm</keyword>
<name>A0A2K1IHA9_PHYPA</name>
<dbReference type="InterPro" id="IPR026962">
    <property type="entry name" value="KTNB1"/>
</dbReference>
<evidence type="ECO:0000256" key="5">
    <source>
        <dbReference type="ARBA" id="ARBA00022737"/>
    </source>
</evidence>
<keyword evidence="13" id="KW-1185">Reference proteome</keyword>
<dbReference type="Proteomes" id="UP000006727">
    <property type="component" value="Chromosome 24"/>
</dbReference>
<dbReference type="InterPro" id="IPR015943">
    <property type="entry name" value="WD40/YVTN_repeat-like_dom_sf"/>
</dbReference>
<dbReference type="Gene3D" id="2.130.10.10">
    <property type="entry name" value="YVTN repeat-like/Quinoprotein amine dehydrogenase"/>
    <property type="match status" value="2"/>
</dbReference>
<dbReference type="PRINTS" id="PR00320">
    <property type="entry name" value="GPROTEINBRPT"/>
</dbReference>
<evidence type="ECO:0000313" key="12">
    <source>
        <dbReference type="EnsemblPlants" id="Pp3c24_18870V3.1"/>
    </source>
</evidence>
<organism evidence="11">
    <name type="scientific">Physcomitrium patens</name>
    <name type="common">Spreading-leaved earth moss</name>
    <name type="synonym">Physcomitrella patens</name>
    <dbReference type="NCBI Taxonomy" id="3218"/>
    <lineage>
        <taxon>Eukaryota</taxon>
        <taxon>Viridiplantae</taxon>
        <taxon>Streptophyta</taxon>
        <taxon>Embryophyta</taxon>
        <taxon>Bryophyta</taxon>
        <taxon>Bryophytina</taxon>
        <taxon>Bryopsida</taxon>
        <taxon>Funariidae</taxon>
        <taxon>Funariales</taxon>
        <taxon>Funariaceae</taxon>
        <taxon>Physcomitrium</taxon>
    </lineage>
</organism>
<dbReference type="HAMAP" id="MF_03022">
    <property type="entry name" value="Katanin_p80_B1"/>
    <property type="match status" value="1"/>
</dbReference>
<dbReference type="Gramene" id="Pp3c24_18870V3.1">
    <property type="protein sequence ID" value="Pp3c24_18870V3.1"/>
    <property type="gene ID" value="Pp3c24_18870"/>
</dbReference>
<dbReference type="SMART" id="SM00320">
    <property type="entry name" value="WD40"/>
    <property type="match status" value="6"/>
</dbReference>
<dbReference type="Gramene" id="Pp3c24_18870V3.2">
    <property type="protein sequence ID" value="Pp3c24_18870V3.2"/>
    <property type="gene ID" value="Pp3c24_18870"/>
</dbReference>
<dbReference type="PANTHER" id="PTHR19845:SF0">
    <property type="entry name" value="KATANIN P80 WD40 REPEAT-CONTAINING SUBUNIT B1"/>
    <property type="match status" value="1"/>
</dbReference>
<dbReference type="SUPFAM" id="SSF50978">
    <property type="entry name" value="WD40 repeat-like"/>
    <property type="match status" value="1"/>
</dbReference>
<dbReference type="CDD" id="cd00200">
    <property type="entry name" value="WD40"/>
    <property type="match status" value="1"/>
</dbReference>
<dbReference type="PROSITE" id="PS50082">
    <property type="entry name" value="WD_REPEATS_2"/>
    <property type="match status" value="5"/>
</dbReference>
<dbReference type="FunFam" id="2.130.10.10:FF:000192">
    <property type="entry name" value="Katanin p80 WD40 repeat-containing subunit B1 homolog"/>
    <property type="match status" value="1"/>
</dbReference>
<dbReference type="GeneID" id="112276949"/>
<feature type="domain" description="Katanin p80 subunit C-terminal" evidence="10">
    <location>
        <begin position="685"/>
        <end position="842"/>
    </location>
</feature>
<dbReference type="KEGG" id="ppp:112276949"/>
<evidence type="ECO:0000256" key="8">
    <source>
        <dbReference type="PROSITE-ProRule" id="PRU00221"/>
    </source>
</evidence>